<dbReference type="InterPro" id="IPR013024">
    <property type="entry name" value="GGCT-like"/>
</dbReference>
<dbReference type="GO" id="GO:0042219">
    <property type="term" value="P:modified amino acid catabolic process"/>
    <property type="evidence" value="ECO:0007669"/>
    <property type="project" value="UniProtKB-UniRule"/>
</dbReference>
<dbReference type="InterPro" id="IPR039126">
    <property type="entry name" value="GGACT"/>
</dbReference>
<dbReference type="InterPro" id="IPR036568">
    <property type="entry name" value="GGCT-like_sf"/>
</dbReference>
<dbReference type="InterPro" id="IPR009288">
    <property type="entry name" value="AIG2-like_dom"/>
</dbReference>
<reference evidence="9" key="2">
    <citation type="submission" date="2025-08" db="UniProtKB">
        <authorList>
            <consortium name="Ensembl"/>
        </authorList>
    </citation>
    <scope>IDENTIFICATION</scope>
    <source>
        <strain evidence="9">Thoroughbred</strain>
    </source>
</reference>
<sequence length="322" mass="34980">MHAQAGRALACVSAGGAPGVRAGLAPVASPGKRAGAGRRGAGGSRVPPPGGAAGGGLPGRLRPPGPAVSARLPRPPSPTATRQRQLKTLLPGFIQFIEMLIWKVPADCPHVPKMPCFPERTPRRNQKFLNKQTTLLAIICISKGMSFFLKDLCLLFKTQSEASPAGMTHVFVYGTLKRGQPNHKVLLGGTHGRAAFQGRGRTAEPYPLVIAGEHNVPRLLNVPGQGHRVVGEIYAVDEQMLRFLDEFEGCPDMYQRTPLPIAVLEWEGTRGAPRETPAADRTVQCFVYSTATFPPEWLHLPYHDNYDSQGQHGLRYNPRENR</sequence>
<comment type="catalytic activity">
    <reaction evidence="1 6">
        <text>epsilon-(gamma-L-glutamyl)-L-lysine = 5-oxo-L-proline + L-lysine</text>
        <dbReference type="Rhea" id="RHEA:16961"/>
        <dbReference type="ChEBI" id="CHEBI:32551"/>
        <dbReference type="ChEBI" id="CHEBI:58402"/>
        <dbReference type="ChEBI" id="CHEBI:133752"/>
        <dbReference type="EC" id="4.3.2.8"/>
    </reaction>
</comment>
<comment type="function">
    <text evidence="6">Catalyzes the formation of 5-oxo-L-proline from L-gamma-glutamyl-L-epsilon-lysine.</text>
</comment>
<feature type="region of interest" description="Disordered" evidence="7">
    <location>
        <begin position="24"/>
        <end position="83"/>
    </location>
</feature>
<reference evidence="9" key="3">
    <citation type="submission" date="2025-09" db="UniProtKB">
        <authorList>
            <consortium name="Ensembl"/>
        </authorList>
    </citation>
    <scope>IDENTIFICATION</scope>
    <source>
        <strain evidence="9">Thoroughbred</strain>
    </source>
</reference>
<dbReference type="PANTHER" id="PTHR12510">
    <property type="entry name" value="TROPONIN C-AKIN-1 PROTEIN"/>
    <property type="match status" value="1"/>
</dbReference>
<organism evidence="9 10">
    <name type="scientific">Equus caballus</name>
    <name type="common">Horse</name>
    <dbReference type="NCBI Taxonomy" id="9796"/>
    <lineage>
        <taxon>Eukaryota</taxon>
        <taxon>Metazoa</taxon>
        <taxon>Chordata</taxon>
        <taxon>Craniata</taxon>
        <taxon>Vertebrata</taxon>
        <taxon>Euteleostomi</taxon>
        <taxon>Mammalia</taxon>
        <taxon>Eutheria</taxon>
        <taxon>Laurasiatheria</taxon>
        <taxon>Perissodactyla</taxon>
        <taxon>Equidae</taxon>
        <taxon>Equus</taxon>
    </lineage>
</organism>
<dbReference type="GeneTree" id="ENSGT00390000010543"/>
<proteinExistence type="evidence at protein level"/>
<evidence type="ECO:0000256" key="7">
    <source>
        <dbReference type="SAM" id="MobiDB-lite"/>
    </source>
</evidence>
<accession>A0A9L0R2D2</accession>
<gene>
    <name evidence="9" type="primary">GGACT</name>
</gene>
<dbReference type="CDD" id="cd06661">
    <property type="entry name" value="GGCT_like"/>
    <property type="match status" value="1"/>
</dbReference>
<evidence type="ECO:0000313" key="10">
    <source>
        <dbReference type="Proteomes" id="UP000002281"/>
    </source>
</evidence>
<evidence type="ECO:0000256" key="1">
    <source>
        <dbReference type="ARBA" id="ARBA00001684"/>
    </source>
</evidence>
<reference evidence="9 10" key="1">
    <citation type="journal article" date="2009" name="Science">
        <title>Genome sequence, comparative analysis, and population genetics of the domestic horse.</title>
        <authorList>
            <consortium name="Broad Institute Genome Sequencing Platform"/>
            <consortium name="Broad Institute Whole Genome Assembly Team"/>
            <person name="Wade C.M."/>
            <person name="Giulotto E."/>
            <person name="Sigurdsson S."/>
            <person name="Zoli M."/>
            <person name="Gnerre S."/>
            <person name="Imsland F."/>
            <person name="Lear T.L."/>
            <person name="Adelson D.L."/>
            <person name="Bailey E."/>
            <person name="Bellone R.R."/>
            <person name="Bloecker H."/>
            <person name="Distl O."/>
            <person name="Edgar R.C."/>
            <person name="Garber M."/>
            <person name="Leeb T."/>
            <person name="Mauceli E."/>
            <person name="MacLeod J.N."/>
            <person name="Penedo M.C.T."/>
            <person name="Raison J.M."/>
            <person name="Sharpe T."/>
            <person name="Vogel J."/>
            <person name="Andersson L."/>
            <person name="Antczak D.F."/>
            <person name="Biagi T."/>
            <person name="Binns M.M."/>
            <person name="Chowdhary B.P."/>
            <person name="Coleman S.J."/>
            <person name="Della Valle G."/>
            <person name="Fryc S."/>
            <person name="Guerin G."/>
            <person name="Hasegawa T."/>
            <person name="Hill E.W."/>
            <person name="Jurka J."/>
            <person name="Kiialainen A."/>
            <person name="Lindgren G."/>
            <person name="Liu J."/>
            <person name="Magnani E."/>
            <person name="Mickelson J.R."/>
            <person name="Murray J."/>
            <person name="Nergadze S.G."/>
            <person name="Onofrio R."/>
            <person name="Pedroni S."/>
            <person name="Piras M.F."/>
            <person name="Raudsepp T."/>
            <person name="Rocchi M."/>
            <person name="Roeed K.H."/>
            <person name="Ryder O.A."/>
            <person name="Searle S."/>
            <person name="Skow L."/>
            <person name="Swinburne J.E."/>
            <person name="Syvaenen A.C."/>
            <person name="Tozaki T."/>
            <person name="Valberg S.J."/>
            <person name="Vaudin M."/>
            <person name="White J.R."/>
            <person name="Zody M.C."/>
            <person name="Lander E.S."/>
            <person name="Lindblad-Toh K."/>
        </authorList>
    </citation>
    <scope>NUCLEOTIDE SEQUENCE [LARGE SCALE GENOMIC DNA]</scope>
    <source>
        <strain evidence="9 10">Thoroughbred</strain>
    </source>
</reference>
<name>A0A9L0R2D2_HORSE</name>
<protein>
    <recommendedName>
        <fullName evidence="6">Gamma-glutamylaminecyclotransferase</fullName>
        <ecNumber evidence="6">4.3.2.8</ecNumber>
    </recommendedName>
</protein>
<feature type="domain" description="Gamma-glutamylcyclotransferase AIG2-like" evidence="8">
    <location>
        <begin position="170"/>
        <end position="290"/>
    </location>
</feature>
<dbReference type="GO" id="GO:0061929">
    <property type="term" value="F:gamma-glutamylaminecyclotransferase activity"/>
    <property type="evidence" value="ECO:0007669"/>
    <property type="project" value="UniProtKB-UniRule"/>
</dbReference>
<dbReference type="PANTHER" id="PTHR12510:SF4">
    <property type="entry name" value="GAMMA-GLUTAMYLAMINECYCLOTRANSFERASE"/>
    <property type="match status" value="1"/>
</dbReference>
<evidence type="ECO:0000256" key="2">
    <source>
        <dbReference type="ARBA" id="ARBA00008861"/>
    </source>
</evidence>
<keyword evidence="10" id="KW-1185">Reference proteome</keyword>
<evidence type="ECO:0000256" key="4">
    <source>
        <dbReference type="ARBA" id="ARBA00059877"/>
    </source>
</evidence>
<dbReference type="AlphaFoldDB" id="A0A9L0R2D2"/>
<evidence type="ECO:0000256" key="3">
    <source>
        <dbReference type="ARBA" id="ARBA00023239"/>
    </source>
</evidence>
<dbReference type="Gene3D" id="3.10.490.10">
    <property type="entry name" value="Gamma-glutamyl cyclotransferase-like"/>
    <property type="match status" value="1"/>
</dbReference>
<comment type="function">
    <text evidence="4">Contributes to degradation of proteins cross-linked by transglutaminases by degrading the cross-link between a lysine and a glutamic acid residue. Catalyzes the formation of 5-oxo-L-proline from L-gamma-glutamyl-L-epsilon-lysine. Inactive with L-gamma-glutamyl-alpha-amino acid substrates such as L-gamma-glutamyl-L-alpha-cysteine and L-gamma-glutamyl-L-alpha-alanine.</text>
</comment>
<evidence type="ECO:0000256" key="5">
    <source>
        <dbReference type="PIRSR" id="PIRSR639126-1"/>
    </source>
</evidence>
<dbReference type="GO" id="GO:0005829">
    <property type="term" value="C:cytosol"/>
    <property type="evidence" value="ECO:0000318"/>
    <property type="project" value="GO_Central"/>
</dbReference>
<evidence type="ECO:0000313" key="9">
    <source>
        <dbReference type="Ensembl" id="ENSECAP00000055785.1"/>
    </source>
</evidence>
<evidence type="ECO:0000259" key="8">
    <source>
        <dbReference type="Pfam" id="PF06094"/>
    </source>
</evidence>
<feature type="active site" description="Proton acceptor" evidence="5">
    <location>
        <position position="248"/>
    </location>
</feature>
<evidence type="ECO:0007829" key="11">
    <source>
        <dbReference type="PeptideAtlas" id="A0A9L0R2D2"/>
    </source>
</evidence>
<dbReference type="FunFam" id="3.10.490.10:FF:000008">
    <property type="entry name" value="Gamma-glutamylaminecyclotransferase A"/>
    <property type="match status" value="1"/>
</dbReference>
<dbReference type="SUPFAM" id="SSF110857">
    <property type="entry name" value="Gamma-glutamyl cyclotransferase-like"/>
    <property type="match status" value="1"/>
</dbReference>
<dbReference type="Ensembl" id="ENSECAT00000120667.1">
    <property type="protein sequence ID" value="ENSECAP00000055785.1"/>
    <property type="gene ID" value="ENSECAG00000003199.3"/>
</dbReference>
<comment type="similarity">
    <text evidence="2 6">Belongs to the gamma-glutamylcyclotransferase family.</text>
</comment>
<keyword evidence="3 6" id="KW-0456">Lyase</keyword>
<keyword evidence="11" id="KW-1267">Proteomics identification</keyword>
<dbReference type="Proteomes" id="UP000002281">
    <property type="component" value="Chromosome 17"/>
</dbReference>
<evidence type="ECO:0000256" key="6">
    <source>
        <dbReference type="RuleBase" id="RU367036"/>
    </source>
</evidence>
<dbReference type="Pfam" id="PF06094">
    <property type="entry name" value="GGACT"/>
    <property type="match status" value="1"/>
</dbReference>
<dbReference type="EC" id="4.3.2.8" evidence="6"/>